<dbReference type="InterPro" id="IPR050659">
    <property type="entry name" value="Peptidase_M24B"/>
</dbReference>
<dbReference type="RefSeq" id="WP_093150272.1">
    <property type="nucleotide sequence ID" value="NZ_FNBW01000006.1"/>
</dbReference>
<protein>
    <submittedName>
        <fullName evidence="3">Creatinase</fullName>
    </submittedName>
</protein>
<dbReference type="Pfam" id="PF00557">
    <property type="entry name" value="Peptidase_M24"/>
    <property type="match status" value="1"/>
</dbReference>
<dbReference type="Pfam" id="PF01321">
    <property type="entry name" value="Creatinase_N"/>
    <property type="match status" value="1"/>
</dbReference>
<evidence type="ECO:0000259" key="2">
    <source>
        <dbReference type="Pfam" id="PF01321"/>
    </source>
</evidence>
<dbReference type="InterPro" id="IPR000994">
    <property type="entry name" value="Pept_M24"/>
</dbReference>
<dbReference type="InterPro" id="IPR036005">
    <property type="entry name" value="Creatinase/aminopeptidase-like"/>
</dbReference>
<evidence type="ECO:0000313" key="3">
    <source>
        <dbReference type="EMBL" id="SDF75683.1"/>
    </source>
</evidence>
<feature type="domain" description="Creatinase N-terminal" evidence="2">
    <location>
        <begin position="29"/>
        <end position="158"/>
    </location>
</feature>
<dbReference type="Proteomes" id="UP000198615">
    <property type="component" value="Unassembled WGS sequence"/>
</dbReference>
<dbReference type="InterPro" id="IPR029149">
    <property type="entry name" value="Creatin/AminoP/Spt16_N"/>
</dbReference>
<accession>A0A8G2BHK1</accession>
<dbReference type="PANTHER" id="PTHR46112">
    <property type="entry name" value="AMINOPEPTIDASE"/>
    <property type="match status" value="1"/>
</dbReference>
<dbReference type="SUPFAM" id="SSF55920">
    <property type="entry name" value="Creatinase/aminopeptidase"/>
    <property type="match status" value="1"/>
</dbReference>
<proteinExistence type="predicted"/>
<comment type="caution">
    <text evidence="3">The sequence shown here is derived from an EMBL/GenBank/DDBJ whole genome shotgun (WGS) entry which is preliminary data.</text>
</comment>
<sequence>MGLDMERLKRIENGRQVQGTFSPAEMERRQAGLRAILDALGLDAAILTSYHGINYYTDFLYTRFGRRYACVVTPDAVTTVSANIDAGQPWRRTAGQNLVYTDWRRDNWFHALQTLLPGAKRIGIEYDHVDLDTRRLLGEAFPQAEFADIAAASMRQRMTKSAEEIALIREGARIADIGGAACAEAVGIGVPEHEVALHSTQAMVREIARSMPHAELMDTWTWFQSGINTDGAHNPVTSRRIEAGDILSLNCFPMIAGYYTALERTLFCKSVSDAHRRYWDINLEVYHAGLDLMRPGNRCCEIAEALNGIYSRHGVLKNRTFGYGHSFGVLSHYYGREAGLELREDVETVLEPGMVVSMEPMITIPEGQPGAGGYREHDILIITEDGAENITGFPVGPENNVVG</sequence>
<feature type="domain" description="Peptidase M24" evidence="1">
    <location>
        <begin position="167"/>
        <end position="384"/>
    </location>
</feature>
<dbReference type="InterPro" id="IPR000587">
    <property type="entry name" value="Creatinase_N"/>
</dbReference>
<dbReference type="EMBL" id="FNBW01000006">
    <property type="protein sequence ID" value="SDF75683.1"/>
    <property type="molecule type" value="Genomic_DNA"/>
</dbReference>
<dbReference type="OrthoDB" id="9803194at2"/>
<reference evidence="3 4" key="1">
    <citation type="submission" date="2016-10" db="EMBL/GenBank/DDBJ databases">
        <authorList>
            <person name="Varghese N."/>
            <person name="Submissions S."/>
        </authorList>
    </citation>
    <scope>NUCLEOTIDE SEQUENCE [LARGE SCALE GENOMIC DNA]</scope>
    <source>
        <strain evidence="3 4">DSM 18839</strain>
    </source>
</reference>
<organism evidence="3 4">
    <name type="scientific">Thalassobaculum litoreum DSM 18839</name>
    <dbReference type="NCBI Taxonomy" id="1123362"/>
    <lineage>
        <taxon>Bacteria</taxon>
        <taxon>Pseudomonadati</taxon>
        <taxon>Pseudomonadota</taxon>
        <taxon>Alphaproteobacteria</taxon>
        <taxon>Rhodospirillales</taxon>
        <taxon>Thalassobaculaceae</taxon>
        <taxon>Thalassobaculum</taxon>
    </lineage>
</organism>
<keyword evidence="4" id="KW-1185">Reference proteome</keyword>
<dbReference type="PANTHER" id="PTHR46112:SF2">
    <property type="entry name" value="XAA-PRO AMINOPEPTIDASE P-RELATED"/>
    <property type="match status" value="1"/>
</dbReference>
<name>A0A8G2BHK1_9PROT</name>
<gene>
    <name evidence="3" type="ORF">SAMN05660686_02218</name>
</gene>
<dbReference type="Gene3D" id="3.40.350.10">
    <property type="entry name" value="Creatinase/prolidase N-terminal domain"/>
    <property type="match status" value="1"/>
</dbReference>
<dbReference type="AlphaFoldDB" id="A0A8G2BHK1"/>
<dbReference type="Gene3D" id="3.90.230.10">
    <property type="entry name" value="Creatinase/methionine aminopeptidase superfamily"/>
    <property type="match status" value="1"/>
</dbReference>
<dbReference type="SUPFAM" id="SSF53092">
    <property type="entry name" value="Creatinase/prolidase N-terminal domain"/>
    <property type="match status" value="1"/>
</dbReference>
<evidence type="ECO:0000259" key="1">
    <source>
        <dbReference type="Pfam" id="PF00557"/>
    </source>
</evidence>
<evidence type="ECO:0000313" key="4">
    <source>
        <dbReference type="Proteomes" id="UP000198615"/>
    </source>
</evidence>